<evidence type="ECO:0000256" key="2">
    <source>
        <dbReference type="ARBA" id="ARBA00022448"/>
    </source>
</evidence>
<feature type="transmembrane region" description="Helical" evidence="10">
    <location>
        <begin position="282"/>
        <end position="303"/>
    </location>
</feature>
<keyword evidence="2" id="KW-0813">Transport</keyword>
<evidence type="ECO:0000256" key="10">
    <source>
        <dbReference type="SAM" id="Phobius"/>
    </source>
</evidence>
<feature type="transmembrane region" description="Helical" evidence="10">
    <location>
        <begin position="198"/>
        <end position="216"/>
    </location>
</feature>
<keyword evidence="3" id="KW-0050">Antiport</keyword>
<evidence type="ECO:0000256" key="9">
    <source>
        <dbReference type="ARBA" id="ARBA00031636"/>
    </source>
</evidence>
<dbReference type="GO" id="GO:0042910">
    <property type="term" value="F:xenobiotic transmembrane transporter activity"/>
    <property type="evidence" value="ECO:0007669"/>
    <property type="project" value="InterPro"/>
</dbReference>
<dbReference type="NCBIfam" id="TIGR00797">
    <property type="entry name" value="matE"/>
    <property type="match status" value="1"/>
</dbReference>
<keyword evidence="5 10" id="KW-0812">Transmembrane</keyword>
<dbReference type="CDD" id="cd13131">
    <property type="entry name" value="MATE_NorM_like"/>
    <property type="match status" value="1"/>
</dbReference>
<evidence type="ECO:0000313" key="11">
    <source>
        <dbReference type="EMBL" id="NKF21634.1"/>
    </source>
</evidence>
<organism evidence="11 12">
    <name type="scientific">Solimonas marina</name>
    <dbReference type="NCBI Taxonomy" id="2714601"/>
    <lineage>
        <taxon>Bacteria</taxon>
        <taxon>Pseudomonadati</taxon>
        <taxon>Pseudomonadota</taxon>
        <taxon>Gammaproteobacteria</taxon>
        <taxon>Nevskiales</taxon>
        <taxon>Nevskiaceae</taxon>
        <taxon>Solimonas</taxon>
    </lineage>
</organism>
<feature type="transmembrane region" description="Helical" evidence="10">
    <location>
        <begin position="247"/>
        <end position="270"/>
    </location>
</feature>
<dbReference type="AlphaFoldDB" id="A0A969W8T2"/>
<dbReference type="GO" id="GO:0005886">
    <property type="term" value="C:plasma membrane"/>
    <property type="evidence" value="ECO:0007669"/>
    <property type="project" value="UniProtKB-SubCell"/>
</dbReference>
<dbReference type="EMBL" id="JAAVXB010000002">
    <property type="protein sequence ID" value="NKF21634.1"/>
    <property type="molecule type" value="Genomic_DNA"/>
</dbReference>
<dbReference type="Pfam" id="PF01554">
    <property type="entry name" value="MatE"/>
    <property type="match status" value="2"/>
</dbReference>
<dbReference type="PIRSF" id="PIRSF006603">
    <property type="entry name" value="DinF"/>
    <property type="match status" value="1"/>
</dbReference>
<evidence type="ECO:0000256" key="1">
    <source>
        <dbReference type="ARBA" id="ARBA00004429"/>
    </source>
</evidence>
<keyword evidence="8 10" id="KW-0472">Membrane</keyword>
<evidence type="ECO:0000256" key="7">
    <source>
        <dbReference type="ARBA" id="ARBA00023065"/>
    </source>
</evidence>
<dbReference type="InterPro" id="IPR002528">
    <property type="entry name" value="MATE_fam"/>
</dbReference>
<evidence type="ECO:0000256" key="6">
    <source>
        <dbReference type="ARBA" id="ARBA00022989"/>
    </source>
</evidence>
<protein>
    <recommendedName>
        <fullName evidence="9">Multidrug-efflux transporter</fullName>
    </recommendedName>
</protein>
<feature type="transmembrane region" description="Helical" evidence="10">
    <location>
        <begin position="355"/>
        <end position="373"/>
    </location>
</feature>
<accession>A0A969W8T2</accession>
<comment type="caution">
    <text evidence="11">The sequence shown here is derived from an EMBL/GenBank/DDBJ whole genome shotgun (WGS) entry which is preliminary data.</text>
</comment>
<keyword evidence="6 10" id="KW-1133">Transmembrane helix</keyword>
<dbReference type="GO" id="GO:0006811">
    <property type="term" value="P:monoatomic ion transport"/>
    <property type="evidence" value="ECO:0007669"/>
    <property type="project" value="UniProtKB-KW"/>
</dbReference>
<feature type="transmembrane region" description="Helical" evidence="10">
    <location>
        <begin position="323"/>
        <end position="343"/>
    </location>
</feature>
<comment type="subcellular location">
    <subcellularLocation>
        <location evidence="1">Cell inner membrane</location>
        <topology evidence="1">Multi-pass membrane protein</topology>
    </subcellularLocation>
</comment>
<keyword evidence="12" id="KW-1185">Reference proteome</keyword>
<reference evidence="11" key="1">
    <citation type="submission" date="2020-03" db="EMBL/GenBank/DDBJ databases">
        <title>Solimonas marina sp. nov., isolated from deep seawater of the Pacific Ocean.</title>
        <authorList>
            <person name="Liu X."/>
            <person name="Lai Q."/>
            <person name="Sun F."/>
            <person name="Gai Y."/>
            <person name="Li G."/>
            <person name="Shao Z."/>
        </authorList>
    </citation>
    <scope>NUCLEOTIDE SEQUENCE</scope>
    <source>
        <strain evidence="11">C16B3</strain>
    </source>
</reference>
<dbReference type="PROSITE" id="PS50890">
    <property type="entry name" value="PUA"/>
    <property type="match status" value="1"/>
</dbReference>
<feature type="transmembrane region" description="Helical" evidence="10">
    <location>
        <begin position="420"/>
        <end position="440"/>
    </location>
</feature>
<dbReference type="Proteomes" id="UP000653472">
    <property type="component" value="Unassembled WGS sequence"/>
</dbReference>
<sequence length="456" mass="47900">MSYYDFPAIRAEVRAYLRLAWPIVIAQLSFVSMGTVDTILAGRLGAPQLAAIAVGANVFFLLFVFFSGLFMAVSPLVAQALGAQRGPDEISRLLRGALVLAVCCGLLWSAVILLVRVPVLDILGVGAETRAYASGYLIAIALAPVPICINFVQRYAADAHGMTRLSLVSALVGFVVNGVAGYALMYGRLGMPALGPQGAGYALALADTTMVFVYAAQYRRAPALRALQVLRAGPWPWREPARQVLRLGLPIAAIVSAEASLFQIGALFVAHFGADTMAAHQIAINWASIMFMIPLSIGMAATVRIGHAAGAGDAAAVALRGRVGILIAVGFALCSAGAMLLMPRTIVALYTNVDAVAHIAVGFLSYAALFQIIDCIQATSNGALRGLKDTRVPMIITVTAYWIVGLPLAAWLTFRTSLGPAGVWCGFIGGLAVAAIGLGARFLRQTARTTVALEAR</sequence>
<evidence type="ECO:0000313" key="12">
    <source>
        <dbReference type="Proteomes" id="UP000653472"/>
    </source>
</evidence>
<proteinExistence type="predicted"/>
<feature type="transmembrane region" description="Helical" evidence="10">
    <location>
        <begin position="93"/>
        <end position="115"/>
    </location>
</feature>
<evidence type="ECO:0000256" key="5">
    <source>
        <dbReference type="ARBA" id="ARBA00022692"/>
    </source>
</evidence>
<feature type="transmembrane region" description="Helical" evidence="10">
    <location>
        <begin position="135"/>
        <end position="153"/>
    </location>
</feature>
<feature type="transmembrane region" description="Helical" evidence="10">
    <location>
        <begin position="48"/>
        <end position="73"/>
    </location>
</feature>
<feature type="transmembrane region" description="Helical" evidence="10">
    <location>
        <begin position="165"/>
        <end position="186"/>
    </location>
</feature>
<dbReference type="GO" id="GO:0015297">
    <property type="term" value="F:antiporter activity"/>
    <property type="evidence" value="ECO:0007669"/>
    <property type="project" value="UniProtKB-KW"/>
</dbReference>
<dbReference type="PANTHER" id="PTHR43298">
    <property type="entry name" value="MULTIDRUG RESISTANCE PROTEIN NORM-RELATED"/>
    <property type="match status" value="1"/>
</dbReference>
<dbReference type="InterPro" id="IPR050222">
    <property type="entry name" value="MATE_MdtK"/>
</dbReference>
<dbReference type="InterPro" id="IPR048279">
    <property type="entry name" value="MdtK-like"/>
</dbReference>
<feature type="transmembrane region" description="Helical" evidence="10">
    <location>
        <begin position="20"/>
        <end position="42"/>
    </location>
</feature>
<name>A0A969W8T2_9GAMM</name>
<gene>
    <name evidence="11" type="ORF">G7Y82_04845</name>
</gene>
<evidence type="ECO:0000256" key="4">
    <source>
        <dbReference type="ARBA" id="ARBA00022475"/>
    </source>
</evidence>
<dbReference type="RefSeq" id="WP_168146881.1">
    <property type="nucleotide sequence ID" value="NZ_JAAVXB010000002.1"/>
</dbReference>
<evidence type="ECO:0000256" key="3">
    <source>
        <dbReference type="ARBA" id="ARBA00022449"/>
    </source>
</evidence>
<feature type="transmembrane region" description="Helical" evidence="10">
    <location>
        <begin position="394"/>
        <end position="414"/>
    </location>
</feature>
<keyword evidence="7" id="KW-0406">Ion transport</keyword>
<dbReference type="PANTHER" id="PTHR43298:SF2">
    <property type="entry name" value="FMN_FAD EXPORTER YEEO-RELATED"/>
    <property type="match status" value="1"/>
</dbReference>
<keyword evidence="4" id="KW-1003">Cell membrane</keyword>
<evidence type="ECO:0000256" key="8">
    <source>
        <dbReference type="ARBA" id="ARBA00023136"/>
    </source>
</evidence>